<keyword evidence="3" id="KW-1185">Reference proteome</keyword>
<feature type="signal peptide" evidence="1">
    <location>
        <begin position="1"/>
        <end position="26"/>
    </location>
</feature>
<accession>A0ABN8T0Y2</accession>
<comment type="caution">
    <text evidence="2">The sequence shown here is derived from an EMBL/GenBank/DDBJ whole genome shotgun (WGS) entry which is preliminary data.</text>
</comment>
<dbReference type="InterPro" id="IPR046338">
    <property type="entry name" value="GAIN_dom_sf"/>
</dbReference>
<sequence>MARRKEGLSSTDICALLLFISQVALQASTTIDAYLKLIRYLNETNRSSLRQAINATDELLSNFKASKENTSILFAAQALEVFVKSFAKRQLTAANDTFMQSGKEIVIIMKKVQSNSEDLVVSGSSRSQSDRLQESDVHIRLPASMFDEKGGYLAAIVYSNLHKLLPSEAQTFLDGIPTESGYIGSRIFAIAVEPLKYPLQGRALFDFGHLKVTFIN</sequence>
<evidence type="ECO:0000313" key="3">
    <source>
        <dbReference type="Proteomes" id="UP001159427"/>
    </source>
</evidence>
<name>A0ABN8T0Y2_9CNID</name>
<evidence type="ECO:0000256" key="1">
    <source>
        <dbReference type="SAM" id="SignalP"/>
    </source>
</evidence>
<protein>
    <submittedName>
        <fullName evidence="2">Uncharacterized protein</fullName>
    </submittedName>
</protein>
<proteinExistence type="predicted"/>
<feature type="chain" id="PRO_5046373575" evidence="1">
    <location>
        <begin position="27"/>
        <end position="216"/>
    </location>
</feature>
<reference evidence="2 3" key="1">
    <citation type="submission" date="2022-05" db="EMBL/GenBank/DDBJ databases">
        <authorList>
            <consortium name="Genoscope - CEA"/>
            <person name="William W."/>
        </authorList>
    </citation>
    <scope>NUCLEOTIDE SEQUENCE [LARGE SCALE GENOMIC DNA]</scope>
</reference>
<gene>
    <name evidence="2" type="ORF">PEVE_00033947</name>
</gene>
<dbReference type="Gene3D" id="2.60.220.50">
    <property type="match status" value="1"/>
</dbReference>
<dbReference type="EMBL" id="CALNXI010005084">
    <property type="protein sequence ID" value="CAH3196936.1"/>
    <property type="molecule type" value="Genomic_DNA"/>
</dbReference>
<organism evidence="2 3">
    <name type="scientific">Porites evermanni</name>
    <dbReference type="NCBI Taxonomy" id="104178"/>
    <lineage>
        <taxon>Eukaryota</taxon>
        <taxon>Metazoa</taxon>
        <taxon>Cnidaria</taxon>
        <taxon>Anthozoa</taxon>
        <taxon>Hexacorallia</taxon>
        <taxon>Scleractinia</taxon>
        <taxon>Fungiina</taxon>
        <taxon>Poritidae</taxon>
        <taxon>Porites</taxon>
    </lineage>
</organism>
<keyword evidence="1" id="KW-0732">Signal</keyword>
<evidence type="ECO:0000313" key="2">
    <source>
        <dbReference type="EMBL" id="CAH3196936.1"/>
    </source>
</evidence>
<dbReference type="Proteomes" id="UP001159427">
    <property type="component" value="Unassembled WGS sequence"/>
</dbReference>